<accession>A0A6J5WED6</accession>
<proteinExistence type="predicted"/>
<name>A0A6J5WED6_PRUAR</name>
<dbReference type="EMBL" id="CAEKKB010000002">
    <property type="protein sequence ID" value="CAB4298741.1"/>
    <property type="molecule type" value="Genomic_DNA"/>
</dbReference>
<evidence type="ECO:0000313" key="1">
    <source>
        <dbReference type="EMBL" id="CAB4268369.1"/>
    </source>
</evidence>
<gene>
    <name evidence="1" type="ORF">CURHAP_LOCUS11801</name>
    <name evidence="2" type="ORF">ORAREDHAP_LOCUS11442</name>
</gene>
<sequence>MSNLPYVSDDAQISSSNLLARSLVLVGARRRGLRENEVVGGGLASWGGCLGCWGADLGGLGSWVG</sequence>
<evidence type="ECO:0000313" key="4">
    <source>
        <dbReference type="Proteomes" id="UP000507245"/>
    </source>
</evidence>
<dbReference type="EMBL" id="CAEKDK010000002">
    <property type="protein sequence ID" value="CAB4268369.1"/>
    <property type="molecule type" value="Genomic_DNA"/>
</dbReference>
<dbReference type="Proteomes" id="UP000507245">
    <property type="component" value="Unassembled WGS sequence"/>
</dbReference>
<reference evidence="4" key="1">
    <citation type="journal article" date="2020" name="Genome Biol.">
        <title>Gamete binning: chromosome-level and haplotype-resolved genome assembly enabled by high-throughput single-cell sequencing of gamete genomes.</title>
        <authorList>
            <person name="Campoy J.A."/>
            <person name="Sun H."/>
            <person name="Goel M."/>
            <person name="Jiao W.-B."/>
            <person name="Folz-Donahue K."/>
            <person name="Wang N."/>
            <person name="Rubio M."/>
            <person name="Liu C."/>
            <person name="Kukat C."/>
            <person name="Ruiz D."/>
            <person name="Huettel B."/>
            <person name="Schneeberger K."/>
        </authorList>
    </citation>
    <scope>NUCLEOTIDE SEQUENCE [LARGE SCALE GENOMIC DNA]</scope>
    <source>
        <strain evidence="4">cv. Rojo Pasion</strain>
    </source>
</reference>
<organism evidence="2 4">
    <name type="scientific">Prunus armeniaca</name>
    <name type="common">Apricot</name>
    <name type="synonym">Armeniaca vulgaris</name>
    <dbReference type="NCBI Taxonomy" id="36596"/>
    <lineage>
        <taxon>Eukaryota</taxon>
        <taxon>Viridiplantae</taxon>
        <taxon>Streptophyta</taxon>
        <taxon>Embryophyta</taxon>
        <taxon>Tracheophyta</taxon>
        <taxon>Spermatophyta</taxon>
        <taxon>Magnoliopsida</taxon>
        <taxon>eudicotyledons</taxon>
        <taxon>Gunneridae</taxon>
        <taxon>Pentapetalae</taxon>
        <taxon>rosids</taxon>
        <taxon>fabids</taxon>
        <taxon>Rosales</taxon>
        <taxon>Rosaceae</taxon>
        <taxon>Amygdaloideae</taxon>
        <taxon>Amygdaleae</taxon>
        <taxon>Prunus</taxon>
    </lineage>
</organism>
<evidence type="ECO:0000313" key="2">
    <source>
        <dbReference type="EMBL" id="CAB4298741.1"/>
    </source>
</evidence>
<reference evidence="2 3" key="2">
    <citation type="submission" date="2020-05" db="EMBL/GenBank/DDBJ databases">
        <authorList>
            <person name="Campoy J."/>
            <person name="Schneeberger K."/>
            <person name="Spophaly S."/>
        </authorList>
    </citation>
    <scope>NUCLEOTIDE SEQUENCE [LARGE SCALE GENOMIC DNA]</scope>
    <source>
        <strain evidence="2">PruArmRojPasFocal</strain>
    </source>
</reference>
<evidence type="ECO:0000313" key="3">
    <source>
        <dbReference type="Proteomes" id="UP000507222"/>
    </source>
</evidence>
<dbReference type="Proteomes" id="UP000507222">
    <property type="component" value="Unassembled WGS sequence"/>
</dbReference>
<dbReference type="AlphaFoldDB" id="A0A6J5WED6"/>
<protein>
    <submittedName>
        <fullName evidence="2">Uncharacterized protein</fullName>
    </submittedName>
</protein>
<keyword evidence="4" id="KW-1185">Reference proteome</keyword>